<gene>
    <name evidence="1" type="ORF">PanWU01x14_215830</name>
</gene>
<dbReference type="EMBL" id="JXTB01000232">
    <property type="protein sequence ID" value="PON51501.1"/>
    <property type="molecule type" value="Genomic_DNA"/>
</dbReference>
<dbReference type="AlphaFoldDB" id="A0A2P5BRS5"/>
<evidence type="ECO:0000313" key="2">
    <source>
        <dbReference type="Proteomes" id="UP000237105"/>
    </source>
</evidence>
<reference evidence="2" key="1">
    <citation type="submission" date="2016-06" db="EMBL/GenBank/DDBJ databases">
        <title>Parallel loss of symbiosis genes in relatives of nitrogen-fixing non-legume Parasponia.</title>
        <authorList>
            <person name="Van Velzen R."/>
            <person name="Holmer R."/>
            <person name="Bu F."/>
            <person name="Rutten L."/>
            <person name="Van Zeijl A."/>
            <person name="Liu W."/>
            <person name="Santuari L."/>
            <person name="Cao Q."/>
            <person name="Sharma T."/>
            <person name="Shen D."/>
            <person name="Roswanjaya Y."/>
            <person name="Wardhani T."/>
            <person name="Kalhor M.S."/>
            <person name="Jansen J."/>
            <person name="Van den Hoogen J."/>
            <person name="Gungor B."/>
            <person name="Hartog M."/>
            <person name="Hontelez J."/>
            <person name="Verver J."/>
            <person name="Yang W.-C."/>
            <person name="Schijlen E."/>
            <person name="Repin R."/>
            <person name="Schilthuizen M."/>
            <person name="Schranz E."/>
            <person name="Heidstra R."/>
            <person name="Miyata K."/>
            <person name="Fedorova E."/>
            <person name="Kohlen W."/>
            <person name="Bisseling T."/>
            <person name="Smit S."/>
            <person name="Geurts R."/>
        </authorList>
    </citation>
    <scope>NUCLEOTIDE SEQUENCE [LARGE SCALE GENOMIC DNA]</scope>
    <source>
        <strain evidence="2">cv. WU1-14</strain>
    </source>
</reference>
<dbReference type="Proteomes" id="UP000237105">
    <property type="component" value="Unassembled WGS sequence"/>
</dbReference>
<dbReference type="OrthoDB" id="9948461at2759"/>
<proteinExistence type="predicted"/>
<accession>A0A2P5BRS5</accession>
<comment type="caution">
    <text evidence="1">The sequence shown here is derived from an EMBL/GenBank/DDBJ whole genome shotgun (WGS) entry which is preliminary data.</text>
</comment>
<name>A0A2P5BRS5_PARAD</name>
<feature type="non-terminal residue" evidence="1">
    <location>
        <position position="100"/>
    </location>
</feature>
<dbReference type="STRING" id="3476.A0A2P5BRS5"/>
<protein>
    <submittedName>
        <fullName evidence="1">Uncharacterized protein</fullName>
    </submittedName>
</protein>
<sequence>MYFTILTTKDNMHKSIDFEAEPSQWQASLHKCFLSKNKMYAIECTEPSFWIDFELQLLVVHKHPWIREVGEASDKPIDSAVLSRMKQFKAMNKLKKLALK</sequence>
<evidence type="ECO:0000313" key="1">
    <source>
        <dbReference type="EMBL" id="PON51501.1"/>
    </source>
</evidence>
<keyword evidence="2" id="KW-1185">Reference proteome</keyword>
<organism evidence="1 2">
    <name type="scientific">Parasponia andersonii</name>
    <name type="common">Sponia andersonii</name>
    <dbReference type="NCBI Taxonomy" id="3476"/>
    <lineage>
        <taxon>Eukaryota</taxon>
        <taxon>Viridiplantae</taxon>
        <taxon>Streptophyta</taxon>
        <taxon>Embryophyta</taxon>
        <taxon>Tracheophyta</taxon>
        <taxon>Spermatophyta</taxon>
        <taxon>Magnoliopsida</taxon>
        <taxon>eudicotyledons</taxon>
        <taxon>Gunneridae</taxon>
        <taxon>Pentapetalae</taxon>
        <taxon>rosids</taxon>
        <taxon>fabids</taxon>
        <taxon>Rosales</taxon>
        <taxon>Cannabaceae</taxon>
        <taxon>Parasponia</taxon>
    </lineage>
</organism>